<accession>A0AAV1R5H0</accession>
<feature type="compositionally biased region" description="Basic and acidic residues" evidence="1">
    <location>
        <begin position="74"/>
        <end position="89"/>
    </location>
</feature>
<feature type="compositionally biased region" description="Basic and acidic residues" evidence="1">
    <location>
        <begin position="16"/>
        <end position="50"/>
    </location>
</feature>
<evidence type="ECO:0000313" key="2">
    <source>
        <dbReference type="EMBL" id="CAK7329247.1"/>
    </source>
</evidence>
<dbReference type="AlphaFoldDB" id="A0AAV1R5H0"/>
<dbReference type="EMBL" id="CAWUPB010000913">
    <property type="protein sequence ID" value="CAK7329247.1"/>
    <property type="molecule type" value="Genomic_DNA"/>
</dbReference>
<comment type="caution">
    <text evidence="2">The sequence shown here is derived from an EMBL/GenBank/DDBJ whole genome shotgun (WGS) entry which is preliminary data.</text>
</comment>
<feature type="region of interest" description="Disordered" evidence="1">
    <location>
        <begin position="1"/>
        <end position="139"/>
    </location>
</feature>
<proteinExistence type="predicted"/>
<gene>
    <name evidence="2" type="ORF">DCAF_LOCUS6996</name>
</gene>
<name>A0AAV1R5H0_9ROSI</name>
<evidence type="ECO:0000313" key="3">
    <source>
        <dbReference type="Proteomes" id="UP001314170"/>
    </source>
</evidence>
<feature type="compositionally biased region" description="Acidic residues" evidence="1">
    <location>
        <begin position="114"/>
        <end position="123"/>
    </location>
</feature>
<sequence>MKGNTSNPSLRTFYVLEERERGVQRGDSNTEKPDLKQERSENKEEHESEKPVLVSGEESDRENQAVNESNSTESDGKGGVEDAWCREEEGGGDCGGEESCELGDSGTQWSGESEFGEEEEEEKEGQKRSAIVNDGFLFE</sequence>
<evidence type="ECO:0000256" key="1">
    <source>
        <dbReference type="SAM" id="MobiDB-lite"/>
    </source>
</evidence>
<dbReference type="Proteomes" id="UP001314170">
    <property type="component" value="Unassembled WGS sequence"/>
</dbReference>
<keyword evidence="3" id="KW-1185">Reference proteome</keyword>
<organism evidence="2 3">
    <name type="scientific">Dovyalis caffra</name>
    <dbReference type="NCBI Taxonomy" id="77055"/>
    <lineage>
        <taxon>Eukaryota</taxon>
        <taxon>Viridiplantae</taxon>
        <taxon>Streptophyta</taxon>
        <taxon>Embryophyta</taxon>
        <taxon>Tracheophyta</taxon>
        <taxon>Spermatophyta</taxon>
        <taxon>Magnoliopsida</taxon>
        <taxon>eudicotyledons</taxon>
        <taxon>Gunneridae</taxon>
        <taxon>Pentapetalae</taxon>
        <taxon>rosids</taxon>
        <taxon>fabids</taxon>
        <taxon>Malpighiales</taxon>
        <taxon>Salicaceae</taxon>
        <taxon>Flacourtieae</taxon>
        <taxon>Dovyalis</taxon>
    </lineage>
</organism>
<protein>
    <submittedName>
        <fullName evidence="2">Uncharacterized protein</fullName>
    </submittedName>
</protein>
<reference evidence="2 3" key="1">
    <citation type="submission" date="2024-01" db="EMBL/GenBank/DDBJ databases">
        <authorList>
            <person name="Waweru B."/>
        </authorList>
    </citation>
    <scope>NUCLEOTIDE SEQUENCE [LARGE SCALE GENOMIC DNA]</scope>
</reference>
<feature type="compositionally biased region" description="Polar residues" evidence="1">
    <location>
        <begin position="1"/>
        <end position="10"/>
    </location>
</feature>
<feature type="compositionally biased region" description="Polar residues" evidence="1">
    <location>
        <begin position="64"/>
        <end position="73"/>
    </location>
</feature>